<dbReference type="WBParaSite" id="nRc.2.0.1.t39412-RA">
    <property type="protein sequence ID" value="nRc.2.0.1.t39412-RA"/>
    <property type="gene ID" value="nRc.2.0.1.g39412"/>
</dbReference>
<evidence type="ECO:0000256" key="3">
    <source>
        <dbReference type="ARBA" id="ARBA00025768"/>
    </source>
</evidence>
<dbReference type="PANTHER" id="PTHR12435">
    <property type="match status" value="1"/>
</dbReference>
<evidence type="ECO:0000256" key="1">
    <source>
        <dbReference type="ARBA" id="ARBA00022741"/>
    </source>
</evidence>
<dbReference type="InterPro" id="IPR013641">
    <property type="entry name" value="KTI12/PSTK"/>
</dbReference>
<dbReference type="AlphaFoldDB" id="A0A915KNT4"/>
<reference evidence="6" key="1">
    <citation type="submission" date="2022-11" db="UniProtKB">
        <authorList>
            <consortium name="WormBaseParasite"/>
        </authorList>
    </citation>
    <scope>IDENTIFICATION</scope>
</reference>
<dbReference type="InterPro" id="IPR027417">
    <property type="entry name" value="P-loop_NTPase"/>
</dbReference>
<keyword evidence="5" id="KW-1185">Reference proteome</keyword>
<name>A0A915KNT4_ROMCU</name>
<dbReference type="OMA" id="THSRWDK"/>
<dbReference type="GO" id="GO:0005524">
    <property type="term" value="F:ATP binding"/>
    <property type="evidence" value="ECO:0007669"/>
    <property type="project" value="UniProtKB-KW"/>
</dbReference>
<evidence type="ECO:0000313" key="6">
    <source>
        <dbReference type="WBParaSite" id="nRc.2.0.1.t39412-RA"/>
    </source>
</evidence>
<accession>A0A915KNT4</accession>
<organism evidence="5 6">
    <name type="scientific">Romanomermis culicivorax</name>
    <name type="common">Nematode worm</name>
    <dbReference type="NCBI Taxonomy" id="13658"/>
    <lineage>
        <taxon>Eukaryota</taxon>
        <taxon>Metazoa</taxon>
        <taxon>Ecdysozoa</taxon>
        <taxon>Nematoda</taxon>
        <taxon>Enoplea</taxon>
        <taxon>Dorylaimia</taxon>
        <taxon>Mermithida</taxon>
        <taxon>Mermithoidea</taxon>
        <taxon>Mermithidae</taxon>
        <taxon>Romanomermis</taxon>
    </lineage>
</organism>
<dbReference type="SUPFAM" id="SSF52540">
    <property type="entry name" value="P-loop containing nucleoside triphosphate hydrolases"/>
    <property type="match status" value="1"/>
</dbReference>
<protein>
    <recommendedName>
        <fullName evidence="4">Protein KTI12 homolog</fullName>
    </recommendedName>
</protein>
<dbReference type="Pfam" id="PF08433">
    <property type="entry name" value="KTI12"/>
    <property type="match status" value="1"/>
</dbReference>
<sequence>MPLIIMCGLPCSGKTKIADSICEILRSKIQQEEEKLSSKMTILKIDDFTNGKFSKNIIYANSVHEKEHRAFLRSRVQKFLRQDTIIILDSLNYIKSFRYELFCLAKSVKTTYAVIYCETNLHNCLENNNQQKSEKYDEKIIQDLNQRFEEPRFENRWDTPLFQGLIFLSQFKNDRQVQIAEFCDHVISGKKLAPNQSTQSQPSMGGNFLFELEKSCQMVIQEILNSNLDTVVFPACTVPLTTPGKKWTLGELSRLKRQFLQYMKQNTPKDLKNVNLANLFVNFLNKSV</sequence>
<evidence type="ECO:0000256" key="4">
    <source>
        <dbReference type="ARBA" id="ARBA00026170"/>
    </source>
</evidence>
<keyword evidence="1" id="KW-0547">Nucleotide-binding</keyword>
<evidence type="ECO:0000313" key="5">
    <source>
        <dbReference type="Proteomes" id="UP000887565"/>
    </source>
</evidence>
<keyword evidence="2" id="KW-0067">ATP-binding</keyword>
<comment type="similarity">
    <text evidence="3">Belongs to the KTI12 family.</text>
</comment>
<evidence type="ECO:0000256" key="2">
    <source>
        <dbReference type="ARBA" id="ARBA00022840"/>
    </source>
</evidence>
<dbReference type="Gene3D" id="3.40.50.300">
    <property type="entry name" value="P-loop containing nucleotide triphosphate hydrolases"/>
    <property type="match status" value="1"/>
</dbReference>
<dbReference type="Proteomes" id="UP000887565">
    <property type="component" value="Unplaced"/>
</dbReference>
<proteinExistence type="inferred from homology"/>